<dbReference type="Gene3D" id="3.40.630.10">
    <property type="entry name" value="Zn peptidases"/>
    <property type="match status" value="1"/>
</dbReference>
<evidence type="ECO:0000256" key="1">
    <source>
        <dbReference type="ARBA" id="ARBA00001947"/>
    </source>
</evidence>
<evidence type="ECO:0000256" key="8">
    <source>
        <dbReference type="ARBA" id="ARBA00022833"/>
    </source>
</evidence>
<name>A0A0C2GCZ9_9BILA</name>
<keyword evidence="7" id="KW-0378">Hydrolase</keyword>
<keyword evidence="9" id="KW-0482">Metalloprotease</keyword>
<dbReference type="PROSITE" id="PS52035">
    <property type="entry name" value="PEPTIDASE_M14"/>
    <property type="match status" value="1"/>
</dbReference>
<comment type="similarity">
    <text evidence="2 11">Belongs to the peptidase M14 family.</text>
</comment>
<dbReference type="SUPFAM" id="SSF54897">
    <property type="entry name" value="Protease propeptides/inhibitors"/>
    <property type="match status" value="1"/>
</dbReference>
<evidence type="ECO:0000256" key="5">
    <source>
        <dbReference type="ARBA" id="ARBA00022723"/>
    </source>
</evidence>
<dbReference type="PANTHER" id="PTHR11705:SF139">
    <property type="entry name" value="PEPTIDASE M14 CARBOXYPEPTIDASE A DOMAIN-CONTAINING PROTEIN"/>
    <property type="match status" value="1"/>
</dbReference>
<dbReference type="OrthoDB" id="3626597at2759"/>
<dbReference type="EMBL" id="KN738222">
    <property type="protein sequence ID" value="KIH54926.1"/>
    <property type="molecule type" value="Genomic_DNA"/>
</dbReference>
<organism evidence="13 14">
    <name type="scientific">Ancylostoma duodenale</name>
    <dbReference type="NCBI Taxonomy" id="51022"/>
    <lineage>
        <taxon>Eukaryota</taxon>
        <taxon>Metazoa</taxon>
        <taxon>Ecdysozoa</taxon>
        <taxon>Nematoda</taxon>
        <taxon>Chromadorea</taxon>
        <taxon>Rhabditida</taxon>
        <taxon>Rhabditina</taxon>
        <taxon>Rhabditomorpha</taxon>
        <taxon>Strongyloidea</taxon>
        <taxon>Ancylostomatidae</taxon>
        <taxon>Ancylostomatinae</taxon>
        <taxon>Ancylostoma</taxon>
    </lineage>
</organism>
<dbReference type="SUPFAM" id="SSF53187">
    <property type="entry name" value="Zn-dependent exopeptidases"/>
    <property type="match status" value="1"/>
</dbReference>
<reference evidence="13 14" key="1">
    <citation type="submission" date="2013-12" db="EMBL/GenBank/DDBJ databases">
        <title>Draft genome of the parsitic nematode Ancylostoma duodenale.</title>
        <authorList>
            <person name="Mitreva M."/>
        </authorList>
    </citation>
    <scope>NUCLEOTIDE SEQUENCE [LARGE SCALE GENOMIC DNA]</scope>
    <source>
        <strain evidence="13 14">Zhejiang</strain>
    </source>
</reference>
<dbReference type="GO" id="GO:0008270">
    <property type="term" value="F:zinc ion binding"/>
    <property type="evidence" value="ECO:0007669"/>
    <property type="project" value="InterPro"/>
</dbReference>
<dbReference type="GO" id="GO:0006508">
    <property type="term" value="P:proteolysis"/>
    <property type="evidence" value="ECO:0007669"/>
    <property type="project" value="UniProtKB-KW"/>
</dbReference>
<dbReference type="GO" id="GO:0005615">
    <property type="term" value="C:extracellular space"/>
    <property type="evidence" value="ECO:0007669"/>
    <property type="project" value="TreeGrafter"/>
</dbReference>
<keyword evidence="8" id="KW-0862">Zinc</keyword>
<dbReference type="MEROPS" id="M14.A25"/>
<dbReference type="Gene3D" id="3.30.70.340">
    <property type="entry name" value="Metallocarboxypeptidase-like"/>
    <property type="match status" value="1"/>
</dbReference>
<dbReference type="Proteomes" id="UP000054047">
    <property type="component" value="Unassembled WGS sequence"/>
</dbReference>
<gene>
    <name evidence="13" type="ORF">ANCDUO_14925</name>
</gene>
<keyword evidence="10" id="KW-1015">Disulfide bond</keyword>
<protein>
    <submittedName>
        <fullName evidence="13">Zinc carboxypeptidase</fullName>
    </submittedName>
</protein>
<evidence type="ECO:0000313" key="14">
    <source>
        <dbReference type="Proteomes" id="UP000054047"/>
    </source>
</evidence>
<evidence type="ECO:0000313" key="13">
    <source>
        <dbReference type="EMBL" id="KIH54926.1"/>
    </source>
</evidence>
<dbReference type="InterPro" id="IPR057246">
    <property type="entry name" value="CARBOXYPEPT_ZN_1"/>
</dbReference>
<dbReference type="PANTHER" id="PTHR11705">
    <property type="entry name" value="PROTEASE FAMILY M14 CARBOXYPEPTIDASE A,B"/>
    <property type="match status" value="1"/>
</dbReference>
<dbReference type="InterPro" id="IPR036990">
    <property type="entry name" value="M14A-like_propep"/>
</dbReference>
<feature type="active site" description="Proton donor/acceptor" evidence="11">
    <location>
        <position position="348"/>
    </location>
</feature>
<sequence length="373" mass="42559">MESEGFEINEVISQEQQQQQRQIKNNFQITEQRRVLLDVWGEPSRKNPVADVLVAPEFLNTFLKMLSKRGVSYVETLKEDIGRSLFQMVEFMQLLAEQRPDLVTLLNVSKTFEGRPMYGVKISSSYRFKPAIFVDAGIHAREWVAPAAALYMIKKLVSQYGKDPVITKSVNRFDWYIIPQANPDGYEYSRVSVSLNALPSVIFAFELFDRLWRKTRSRNITVNKWCVGADANRNWGHRWGEAGANRSPCSNIYAGSRPFSEPEIVGLRDLVTWQIPNLIIYASLHSYGQLLLSPWGYTQARPDNYLDQCAIDCLGGFNRSIYTLTDPASGTSIDYMQDRGVPYIFGVELRPLDSPLDSYAFSLPPHYIKPTGE</sequence>
<dbReference type="FunFam" id="3.40.630.10:FF:000084">
    <property type="entry name" value="Carboxypeptidase B2"/>
    <property type="match status" value="1"/>
</dbReference>
<dbReference type="InterPro" id="IPR000834">
    <property type="entry name" value="Peptidase_M14"/>
</dbReference>
<dbReference type="PRINTS" id="PR00765">
    <property type="entry name" value="CRBOXYPTASEA"/>
</dbReference>
<keyword evidence="6" id="KW-0732">Signal</keyword>
<dbReference type="GO" id="GO:0004181">
    <property type="term" value="F:metallocarboxypeptidase activity"/>
    <property type="evidence" value="ECO:0007669"/>
    <property type="project" value="InterPro"/>
</dbReference>
<evidence type="ECO:0000256" key="11">
    <source>
        <dbReference type="PROSITE-ProRule" id="PRU01379"/>
    </source>
</evidence>
<accession>A0A0C2GCZ9</accession>
<dbReference type="Pfam" id="PF00246">
    <property type="entry name" value="Peptidase_M14"/>
    <property type="match status" value="1"/>
</dbReference>
<proteinExistence type="inferred from homology"/>
<dbReference type="InterPro" id="IPR003146">
    <property type="entry name" value="M14A_act_pep"/>
</dbReference>
<dbReference type="AlphaFoldDB" id="A0A0C2GCZ9"/>
<evidence type="ECO:0000256" key="9">
    <source>
        <dbReference type="ARBA" id="ARBA00023049"/>
    </source>
</evidence>
<keyword evidence="5" id="KW-0479">Metal-binding</keyword>
<evidence type="ECO:0000256" key="2">
    <source>
        <dbReference type="ARBA" id="ARBA00005988"/>
    </source>
</evidence>
<dbReference type="SMART" id="SM00631">
    <property type="entry name" value="Zn_pept"/>
    <property type="match status" value="1"/>
</dbReference>
<dbReference type="PROSITE" id="PS00132">
    <property type="entry name" value="CARBOXYPEPT_ZN_1"/>
    <property type="match status" value="1"/>
</dbReference>
<evidence type="ECO:0000256" key="6">
    <source>
        <dbReference type="ARBA" id="ARBA00022729"/>
    </source>
</evidence>
<evidence type="ECO:0000256" key="4">
    <source>
        <dbReference type="ARBA" id="ARBA00022670"/>
    </source>
</evidence>
<keyword evidence="3 13" id="KW-0121">Carboxypeptidase</keyword>
<evidence type="ECO:0000259" key="12">
    <source>
        <dbReference type="PROSITE" id="PS52035"/>
    </source>
</evidence>
<evidence type="ECO:0000256" key="10">
    <source>
        <dbReference type="ARBA" id="ARBA00023157"/>
    </source>
</evidence>
<feature type="domain" description="Peptidase M14" evidence="12">
    <location>
        <begin position="81"/>
        <end position="373"/>
    </location>
</feature>
<evidence type="ECO:0000256" key="7">
    <source>
        <dbReference type="ARBA" id="ARBA00022801"/>
    </source>
</evidence>
<keyword evidence="14" id="KW-1185">Reference proteome</keyword>
<evidence type="ECO:0000256" key="3">
    <source>
        <dbReference type="ARBA" id="ARBA00022645"/>
    </source>
</evidence>
<comment type="cofactor">
    <cofactor evidence="1">
        <name>Zn(2+)</name>
        <dbReference type="ChEBI" id="CHEBI:29105"/>
    </cofactor>
</comment>
<dbReference type="Pfam" id="PF02244">
    <property type="entry name" value="Propep_M14"/>
    <property type="match status" value="1"/>
</dbReference>
<keyword evidence="4" id="KW-0645">Protease</keyword>